<dbReference type="InterPro" id="IPR019692">
    <property type="entry name" value="CFP-6_PH"/>
</dbReference>
<name>A0A1E2SL41_LEIXY</name>
<dbReference type="OMA" id="RTRWHAL"/>
<keyword evidence="1" id="KW-0812">Transmembrane</keyword>
<dbReference type="Pfam" id="PF10756">
    <property type="entry name" value="bPH_6"/>
    <property type="match status" value="1"/>
</dbReference>
<feature type="transmembrane region" description="Helical" evidence="1">
    <location>
        <begin position="188"/>
        <end position="207"/>
    </location>
</feature>
<keyword evidence="1" id="KW-0472">Membrane</keyword>
<keyword evidence="1" id="KW-1133">Transmembrane helix</keyword>
<evidence type="ECO:0000313" key="3">
    <source>
        <dbReference type="EMBL" id="ODA90576.1"/>
    </source>
</evidence>
<dbReference type="OrthoDB" id="5148800at2"/>
<dbReference type="AlphaFoldDB" id="A0A1E2SL41"/>
<reference evidence="3 4" key="1">
    <citation type="submission" date="2015-11" db="EMBL/GenBank/DDBJ databases">
        <authorList>
            <person name="Zhang Y."/>
            <person name="Guo Z."/>
        </authorList>
    </citation>
    <scope>NUCLEOTIDE SEQUENCE [LARGE SCALE GENOMIC DNA]</scope>
    <source>
        <strain evidence="4">gdw1</strain>
    </source>
</reference>
<feature type="domain" description="Low molecular weight protein antigen 6 PH" evidence="2">
    <location>
        <begin position="63"/>
        <end position="146"/>
    </location>
</feature>
<evidence type="ECO:0000256" key="1">
    <source>
        <dbReference type="SAM" id="Phobius"/>
    </source>
</evidence>
<feature type="transmembrane region" description="Helical" evidence="1">
    <location>
        <begin position="44"/>
        <end position="62"/>
    </location>
</feature>
<sequence length="208" mass="22303">MPSVSPAEREVLVSRFNRVLAVLIWAAVAALAVGLLVSLRDARLLFLVPCGLFALLAWAGLWRPHLTVSDDGLELVNVTRTVYIPWPALIDVETKYALTLFTPGRKFPVWSAPAPGTGSTLRATRRETTGRVGRPNVEDSVRRPGDLLSTESGAAAEAVRRRWAALRDAGIIEAGHADETPVTVRWNLLTLAALAALLGGTVAALLLA</sequence>
<dbReference type="EMBL" id="LNZG01000010">
    <property type="protein sequence ID" value="ODA90576.1"/>
    <property type="molecule type" value="Genomic_DNA"/>
</dbReference>
<feature type="transmembrane region" description="Helical" evidence="1">
    <location>
        <begin position="20"/>
        <end position="37"/>
    </location>
</feature>
<evidence type="ECO:0000313" key="4">
    <source>
        <dbReference type="Proteomes" id="UP000094426"/>
    </source>
</evidence>
<proteinExistence type="predicted"/>
<dbReference type="RefSeq" id="WP_011186411.1">
    <property type="nucleotide sequence ID" value="NZ_LNZG01000010.1"/>
</dbReference>
<gene>
    <name evidence="3" type="ORF">ATY41_09605</name>
</gene>
<evidence type="ECO:0000259" key="2">
    <source>
        <dbReference type="Pfam" id="PF10756"/>
    </source>
</evidence>
<comment type="caution">
    <text evidence="3">The sequence shown here is derived from an EMBL/GenBank/DDBJ whole genome shotgun (WGS) entry which is preliminary data.</text>
</comment>
<organism evidence="3 4">
    <name type="scientific">Leifsonia xyli subsp. xyli</name>
    <dbReference type="NCBI Taxonomy" id="59736"/>
    <lineage>
        <taxon>Bacteria</taxon>
        <taxon>Bacillati</taxon>
        <taxon>Actinomycetota</taxon>
        <taxon>Actinomycetes</taxon>
        <taxon>Micrococcales</taxon>
        <taxon>Microbacteriaceae</taxon>
        <taxon>Leifsonia</taxon>
    </lineage>
</organism>
<dbReference type="Proteomes" id="UP000094426">
    <property type="component" value="Unassembled WGS sequence"/>
</dbReference>
<protein>
    <recommendedName>
        <fullName evidence="2">Low molecular weight protein antigen 6 PH domain-containing protein</fullName>
    </recommendedName>
</protein>
<accession>A0A1E2SL41</accession>